<protein>
    <submittedName>
        <fullName evidence="1">Uncharacterized protein</fullName>
    </submittedName>
</protein>
<sequence length="99" mass="11352">MLTHRLHSLCNNSSLPHLLHLYPSPLPFPSSPSHPLQPSYFFSLIYPPLIRLSILLKFYSQESHFSFTTNLENYSSIQVTIPPSKIFGFLVTLLPQNQI</sequence>
<dbReference type="AlphaFoldDB" id="A0ABD2ZUM3"/>
<reference evidence="1 2" key="1">
    <citation type="submission" date="2024-11" db="EMBL/GenBank/DDBJ databases">
        <title>A near-complete genome assembly of Cinchona calisaya.</title>
        <authorList>
            <person name="Lian D.C."/>
            <person name="Zhao X.W."/>
            <person name="Wei L."/>
        </authorList>
    </citation>
    <scope>NUCLEOTIDE SEQUENCE [LARGE SCALE GENOMIC DNA]</scope>
    <source>
        <tissue evidence="1">Nenye</tissue>
    </source>
</reference>
<accession>A0ABD2ZUM3</accession>
<dbReference type="EMBL" id="JBJUIK010000007">
    <property type="protein sequence ID" value="KAL3522040.1"/>
    <property type="molecule type" value="Genomic_DNA"/>
</dbReference>
<keyword evidence="2" id="KW-1185">Reference proteome</keyword>
<dbReference type="Proteomes" id="UP001630127">
    <property type="component" value="Unassembled WGS sequence"/>
</dbReference>
<proteinExistence type="predicted"/>
<organism evidence="1 2">
    <name type="scientific">Cinchona calisaya</name>
    <dbReference type="NCBI Taxonomy" id="153742"/>
    <lineage>
        <taxon>Eukaryota</taxon>
        <taxon>Viridiplantae</taxon>
        <taxon>Streptophyta</taxon>
        <taxon>Embryophyta</taxon>
        <taxon>Tracheophyta</taxon>
        <taxon>Spermatophyta</taxon>
        <taxon>Magnoliopsida</taxon>
        <taxon>eudicotyledons</taxon>
        <taxon>Gunneridae</taxon>
        <taxon>Pentapetalae</taxon>
        <taxon>asterids</taxon>
        <taxon>lamiids</taxon>
        <taxon>Gentianales</taxon>
        <taxon>Rubiaceae</taxon>
        <taxon>Cinchonoideae</taxon>
        <taxon>Cinchoneae</taxon>
        <taxon>Cinchona</taxon>
    </lineage>
</organism>
<evidence type="ECO:0000313" key="1">
    <source>
        <dbReference type="EMBL" id="KAL3522040.1"/>
    </source>
</evidence>
<gene>
    <name evidence="1" type="ORF">ACH5RR_014874</name>
</gene>
<evidence type="ECO:0000313" key="2">
    <source>
        <dbReference type="Proteomes" id="UP001630127"/>
    </source>
</evidence>
<comment type="caution">
    <text evidence="1">The sequence shown here is derived from an EMBL/GenBank/DDBJ whole genome shotgun (WGS) entry which is preliminary data.</text>
</comment>
<name>A0ABD2ZUM3_9GENT</name>